<dbReference type="EMBL" id="BQNB010008870">
    <property type="protein sequence ID" value="GJS55458.1"/>
    <property type="molecule type" value="Genomic_DNA"/>
</dbReference>
<name>A0ABQ4WRM1_9ASTR</name>
<dbReference type="SUPFAM" id="SSF57756">
    <property type="entry name" value="Retrovirus zinc finger-like domains"/>
    <property type="match status" value="1"/>
</dbReference>
<feature type="region of interest" description="Disordered" evidence="1">
    <location>
        <begin position="1"/>
        <end position="33"/>
    </location>
</feature>
<organism evidence="2 3">
    <name type="scientific">Tanacetum coccineum</name>
    <dbReference type="NCBI Taxonomy" id="301880"/>
    <lineage>
        <taxon>Eukaryota</taxon>
        <taxon>Viridiplantae</taxon>
        <taxon>Streptophyta</taxon>
        <taxon>Embryophyta</taxon>
        <taxon>Tracheophyta</taxon>
        <taxon>Spermatophyta</taxon>
        <taxon>Magnoliopsida</taxon>
        <taxon>eudicotyledons</taxon>
        <taxon>Gunneridae</taxon>
        <taxon>Pentapetalae</taxon>
        <taxon>asterids</taxon>
        <taxon>campanulids</taxon>
        <taxon>Asterales</taxon>
        <taxon>Asteraceae</taxon>
        <taxon>Asteroideae</taxon>
        <taxon>Anthemideae</taxon>
        <taxon>Anthemidinae</taxon>
        <taxon>Tanacetum</taxon>
    </lineage>
</organism>
<evidence type="ECO:0000313" key="3">
    <source>
        <dbReference type="Proteomes" id="UP001151760"/>
    </source>
</evidence>
<proteinExistence type="predicted"/>
<gene>
    <name evidence="2" type="ORF">Tco_0628820</name>
</gene>
<dbReference type="Gene3D" id="4.10.60.10">
    <property type="entry name" value="Zinc finger, CCHC-type"/>
    <property type="match status" value="1"/>
</dbReference>
<dbReference type="InterPro" id="IPR036875">
    <property type="entry name" value="Znf_CCHC_sf"/>
</dbReference>
<sequence length="165" mass="18454">MLKLHEKGEKGNDKGKTKLTYAPKPKISPPPKRDNLAKDFVCHHCKEVGHWRRNFSSYHAKLKKRKNASGASTSGIFTIELYAFPNKSWVYDTGCGTNIYNTSQGLRGTRRLKHGALSLYVGNRMRVAVKAIRSFDLVLPSGLIIVLDNCHFAPTITRGVVSISR</sequence>
<evidence type="ECO:0000313" key="2">
    <source>
        <dbReference type="EMBL" id="GJS55458.1"/>
    </source>
</evidence>
<evidence type="ECO:0000256" key="1">
    <source>
        <dbReference type="SAM" id="MobiDB-lite"/>
    </source>
</evidence>
<comment type="caution">
    <text evidence="2">The sequence shown here is derived from an EMBL/GenBank/DDBJ whole genome shotgun (WGS) entry which is preliminary data.</text>
</comment>
<reference evidence="2" key="1">
    <citation type="journal article" date="2022" name="Int. J. Mol. Sci.">
        <title>Draft Genome of Tanacetum Coccineum: Genomic Comparison of Closely Related Tanacetum-Family Plants.</title>
        <authorList>
            <person name="Yamashiro T."/>
            <person name="Shiraishi A."/>
            <person name="Nakayama K."/>
            <person name="Satake H."/>
        </authorList>
    </citation>
    <scope>NUCLEOTIDE SEQUENCE</scope>
</reference>
<protein>
    <submittedName>
        <fullName evidence="2">Zinc finger, CCHC-type containing protein</fullName>
    </submittedName>
</protein>
<reference evidence="2" key="2">
    <citation type="submission" date="2022-01" db="EMBL/GenBank/DDBJ databases">
        <authorList>
            <person name="Yamashiro T."/>
            <person name="Shiraishi A."/>
            <person name="Satake H."/>
            <person name="Nakayama K."/>
        </authorList>
    </citation>
    <scope>NUCLEOTIDE SEQUENCE</scope>
</reference>
<accession>A0ABQ4WRM1</accession>
<keyword evidence="3" id="KW-1185">Reference proteome</keyword>
<dbReference type="Proteomes" id="UP001151760">
    <property type="component" value="Unassembled WGS sequence"/>
</dbReference>
<feature type="compositionally biased region" description="Basic and acidic residues" evidence="1">
    <location>
        <begin position="1"/>
        <end position="16"/>
    </location>
</feature>